<feature type="transmembrane region" description="Helical" evidence="10">
    <location>
        <begin position="30"/>
        <end position="47"/>
    </location>
</feature>
<evidence type="ECO:0000259" key="11">
    <source>
        <dbReference type="PROSITE" id="PS51202"/>
    </source>
</evidence>
<feature type="domain" description="RCK C-terminal" evidence="11">
    <location>
        <begin position="423"/>
        <end position="496"/>
    </location>
</feature>
<dbReference type="InterPro" id="IPR006037">
    <property type="entry name" value="RCK_C"/>
</dbReference>
<dbReference type="AlphaFoldDB" id="A0A4P7W0B8"/>
<organism evidence="12 13">
    <name type="scientific">Duncaniella dubosii</name>
    <dbReference type="NCBI Taxonomy" id="2518971"/>
    <lineage>
        <taxon>Bacteria</taxon>
        <taxon>Pseudomonadati</taxon>
        <taxon>Bacteroidota</taxon>
        <taxon>Bacteroidia</taxon>
        <taxon>Bacteroidales</taxon>
        <taxon>Muribaculaceae</taxon>
        <taxon>Duncaniella</taxon>
    </lineage>
</organism>
<feature type="transmembrane region" description="Helical" evidence="10">
    <location>
        <begin position="294"/>
        <end position="313"/>
    </location>
</feature>
<reference evidence="13" key="1">
    <citation type="submission" date="2019-02" db="EMBL/GenBank/DDBJ databases">
        <title>Isolation and identification of novel species under the genus Muribaculum.</title>
        <authorList>
            <person name="Miyake S."/>
            <person name="Ding Y."/>
            <person name="Low A."/>
            <person name="Soh M."/>
            <person name="Seedorf H."/>
        </authorList>
    </citation>
    <scope>NUCLEOTIDE SEQUENCE [LARGE SCALE GENOMIC DNA]</scope>
    <source>
        <strain evidence="13">H5</strain>
    </source>
</reference>
<evidence type="ECO:0000256" key="9">
    <source>
        <dbReference type="ARBA" id="ARBA00023136"/>
    </source>
</evidence>
<keyword evidence="6 10" id="KW-0812">Transmembrane</keyword>
<accession>A0A4P7W0B8</accession>
<keyword evidence="3" id="KW-0050">Antiport</keyword>
<dbReference type="KEGG" id="ddb:E7747_02480"/>
<dbReference type="GO" id="GO:0015297">
    <property type="term" value="F:antiporter activity"/>
    <property type="evidence" value="ECO:0007669"/>
    <property type="project" value="UniProtKB-KW"/>
</dbReference>
<dbReference type="PANTHER" id="PTHR32507:SF7">
    <property type="entry name" value="K(+)_H(+) ANTIPORTER NHAP2"/>
    <property type="match status" value="1"/>
</dbReference>
<keyword evidence="2" id="KW-0813">Transport</keyword>
<dbReference type="InterPro" id="IPR036721">
    <property type="entry name" value="RCK_C_sf"/>
</dbReference>
<dbReference type="GO" id="GO:0006813">
    <property type="term" value="P:potassium ion transport"/>
    <property type="evidence" value="ECO:0007669"/>
    <property type="project" value="UniProtKB-KW"/>
</dbReference>
<feature type="transmembrane region" description="Helical" evidence="10">
    <location>
        <begin position="242"/>
        <end position="260"/>
    </location>
</feature>
<feature type="transmembrane region" description="Helical" evidence="10">
    <location>
        <begin position="385"/>
        <end position="406"/>
    </location>
</feature>
<dbReference type="Pfam" id="PF02080">
    <property type="entry name" value="TrkA_C"/>
    <property type="match status" value="1"/>
</dbReference>
<dbReference type="GO" id="GO:1902600">
    <property type="term" value="P:proton transmembrane transport"/>
    <property type="evidence" value="ECO:0007669"/>
    <property type="project" value="InterPro"/>
</dbReference>
<dbReference type="InterPro" id="IPR038770">
    <property type="entry name" value="Na+/solute_symporter_sf"/>
</dbReference>
<feature type="transmembrane region" description="Helical" evidence="10">
    <location>
        <begin position="171"/>
        <end position="193"/>
    </location>
</feature>
<evidence type="ECO:0000313" key="12">
    <source>
        <dbReference type="EMBL" id="QCD41273.1"/>
    </source>
</evidence>
<name>A0A4P7W0B8_9BACT</name>
<keyword evidence="5" id="KW-0633">Potassium transport</keyword>
<feature type="transmembrane region" description="Helical" evidence="10">
    <location>
        <begin position="59"/>
        <end position="79"/>
    </location>
</feature>
<dbReference type="NCBIfam" id="NF003715">
    <property type="entry name" value="PRK05326.1-2"/>
    <property type="match status" value="1"/>
</dbReference>
<keyword evidence="8" id="KW-0406">Ion transport</keyword>
<sequence>MDFITSENILLIGSMLLIAGVLVGKLSYRFGLPLLLIFLLVGMAFGTDGLGIQFSDMHTAQFIGMVALCIILFSGGLGTKLSSIRPVIIPGLVLSTAGVLLTALITGLFILWLSGMEWANIHFAFLPSLLLAATMSSTDSASVFGILGSQKVALRNHLRPMLELESGSNDPMAYMLTIILIEAITLGGGLSAGNIAVELILQFGVGGATGFVMGKLTLWLISAYRRIGRSSGNQEDASQATSMISILMIGCVFFTFAITTALAGNGYLAVYICGIVLGNATLPNHRGISKFIDGMTWLAQIVVFLMLGLLVNPHEMIDVAVVSIMIGIFMILVGRPLSVFVSLAPLRKISTRSKLFISWVGLRGAVPIIFATYPVVANIEGAGQIFNIVFFVTLLSLLIQGTTVIASAKKLKLIDPDAKEDDDFGVELADDIPTSLQTLTLTEQHLAGGNTLRDMQLPAGSLVMMIRRDSRYIVPNGTRRLLPGDTLLIIREEKSS</sequence>
<gene>
    <name evidence="12" type="ORF">E7747_02480</name>
</gene>
<dbReference type="Gene3D" id="1.20.1530.20">
    <property type="match status" value="1"/>
</dbReference>
<evidence type="ECO:0000256" key="10">
    <source>
        <dbReference type="SAM" id="Phobius"/>
    </source>
</evidence>
<feature type="transmembrane region" description="Helical" evidence="10">
    <location>
        <begin position="6"/>
        <end position="23"/>
    </location>
</feature>
<dbReference type="PANTHER" id="PTHR32507">
    <property type="entry name" value="NA(+)/H(+) ANTIPORTER 1"/>
    <property type="match status" value="1"/>
</dbReference>
<dbReference type="PROSITE" id="PS51202">
    <property type="entry name" value="RCK_C"/>
    <property type="match status" value="1"/>
</dbReference>
<feature type="transmembrane region" description="Helical" evidence="10">
    <location>
        <begin position="199"/>
        <end position="221"/>
    </location>
</feature>
<dbReference type="InterPro" id="IPR006153">
    <property type="entry name" value="Cation/H_exchanger_TM"/>
</dbReference>
<keyword evidence="5" id="KW-0630">Potassium</keyword>
<dbReference type="GO" id="GO:0005886">
    <property type="term" value="C:plasma membrane"/>
    <property type="evidence" value="ECO:0007669"/>
    <property type="project" value="UniProtKB-SubCell"/>
</dbReference>
<keyword evidence="13" id="KW-1185">Reference proteome</keyword>
<keyword evidence="9 10" id="KW-0472">Membrane</keyword>
<feature type="transmembrane region" description="Helical" evidence="10">
    <location>
        <begin position="91"/>
        <end position="113"/>
    </location>
</feature>
<evidence type="ECO:0000256" key="2">
    <source>
        <dbReference type="ARBA" id="ARBA00022448"/>
    </source>
</evidence>
<dbReference type="GO" id="GO:0008324">
    <property type="term" value="F:monoatomic cation transmembrane transporter activity"/>
    <property type="evidence" value="ECO:0007669"/>
    <property type="project" value="InterPro"/>
</dbReference>
<dbReference type="Pfam" id="PF00999">
    <property type="entry name" value="Na_H_Exchanger"/>
    <property type="match status" value="1"/>
</dbReference>
<comment type="subcellular location">
    <subcellularLocation>
        <location evidence="1">Cell membrane</location>
        <topology evidence="1">Multi-pass membrane protein</topology>
    </subcellularLocation>
</comment>
<protein>
    <submittedName>
        <fullName evidence="12">Potassium/proton antiporter</fullName>
    </submittedName>
</protein>
<evidence type="ECO:0000313" key="13">
    <source>
        <dbReference type="Proteomes" id="UP000297149"/>
    </source>
</evidence>
<evidence type="ECO:0000256" key="6">
    <source>
        <dbReference type="ARBA" id="ARBA00022692"/>
    </source>
</evidence>
<evidence type="ECO:0000256" key="8">
    <source>
        <dbReference type="ARBA" id="ARBA00023065"/>
    </source>
</evidence>
<evidence type="ECO:0000256" key="5">
    <source>
        <dbReference type="ARBA" id="ARBA00022538"/>
    </source>
</evidence>
<keyword evidence="4" id="KW-1003">Cell membrane</keyword>
<dbReference type="EMBL" id="CP039396">
    <property type="protein sequence ID" value="QCD41273.1"/>
    <property type="molecule type" value="Genomic_DNA"/>
</dbReference>
<evidence type="ECO:0000256" key="3">
    <source>
        <dbReference type="ARBA" id="ARBA00022449"/>
    </source>
</evidence>
<feature type="transmembrane region" description="Helical" evidence="10">
    <location>
        <begin position="355"/>
        <end position="373"/>
    </location>
</feature>
<keyword evidence="7 10" id="KW-1133">Transmembrane helix</keyword>
<dbReference type="NCBIfam" id="NF003716">
    <property type="entry name" value="PRK05326.1-3"/>
    <property type="match status" value="1"/>
</dbReference>
<dbReference type="Proteomes" id="UP000297149">
    <property type="component" value="Chromosome"/>
</dbReference>
<dbReference type="RefSeq" id="WP_136413902.1">
    <property type="nucleotide sequence ID" value="NZ_CP039396.1"/>
</dbReference>
<proteinExistence type="predicted"/>
<evidence type="ECO:0000256" key="1">
    <source>
        <dbReference type="ARBA" id="ARBA00004651"/>
    </source>
</evidence>
<dbReference type="SUPFAM" id="SSF116726">
    <property type="entry name" value="TrkA C-terminal domain-like"/>
    <property type="match status" value="1"/>
</dbReference>
<evidence type="ECO:0000256" key="4">
    <source>
        <dbReference type="ARBA" id="ARBA00022475"/>
    </source>
</evidence>
<dbReference type="Gene3D" id="3.30.70.1450">
    <property type="entry name" value="Regulator of K+ conductance, C-terminal domain"/>
    <property type="match status" value="1"/>
</dbReference>
<evidence type="ECO:0000256" key="7">
    <source>
        <dbReference type="ARBA" id="ARBA00022989"/>
    </source>
</evidence>
<feature type="transmembrane region" description="Helical" evidence="10">
    <location>
        <begin position="319"/>
        <end position="343"/>
    </location>
</feature>